<dbReference type="EMBL" id="GBXM01058035">
    <property type="protein sequence ID" value="JAH50542.1"/>
    <property type="molecule type" value="Transcribed_RNA"/>
</dbReference>
<organism evidence="1">
    <name type="scientific">Anguilla anguilla</name>
    <name type="common">European freshwater eel</name>
    <name type="synonym">Muraena anguilla</name>
    <dbReference type="NCBI Taxonomy" id="7936"/>
    <lineage>
        <taxon>Eukaryota</taxon>
        <taxon>Metazoa</taxon>
        <taxon>Chordata</taxon>
        <taxon>Craniata</taxon>
        <taxon>Vertebrata</taxon>
        <taxon>Euteleostomi</taxon>
        <taxon>Actinopterygii</taxon>
        <taxon>Neopterygii</taxon>
        <taxon>Teleostei</taxon>
        <taxon>Anguilliformes</taxon>
        <taxon>Anguillidae</taxon>
        <taxon>Anguilla</taxon>
    </lineage>
</organism>
<reference evidence="1" key="1">
    <citation type="submission" date="2014-11" db="EMBL/GenBank/DDBJ databases">
        <authorList>
            <person name="Amaro Gonzalez C."/>
        </authorList>
    </citation>
    <scope>NUCLEOTIDE SEQUENCE</scope>
</reference>
<evidence type="ECO:0000313" key="1">
    <source>
        <dbReference type="EMBL" id="JAH50542.1"/>
    </source>
</evidence>
<sequence length="29" mass="3293">MQRKPQQPRLTPAERSQCCPAAVESFMVC</sequence>
<name>A0A0E9TAT1_ANGAN</name>
<reference evidence="1" key="2">
    <citation type="journal article" date="2015" name="Fish Shellfish Immunol.">
        <title>Early steps in the European eel (Anguilla anguilla)-Vibrio vulnificus interaction in the gills: Role of the RtxA13 toxin.</title>
        <authorList>
            <person name="Callol A."/>
            <person name="Pajuelo D."/>
            <person name="Ebbesson L."/>
            <person name="Teles M."/>
            <person name="MacKenzie S."/>
            <person name="Amaro C."/>
        </authorList>
    </citation>
    <scope>NUCLEOTIDE SEQUENCE</scope>
</reference>
<protein>
    <submittedName>
        <fullName evidence="1">Uncharacterized protein</fullName>
    </submittedName>
</protein>
<proteinExistence type="predicted"/>
<dbReference type="AlphaFoldDB" id="A0A0E9TAT1"/>
<accession>A0A0E9TAT1</accession>